<keyword evidence="2" id="KW-1185">Reference proteome</keyword>
<organism evidence="1 2">
    <name type="scientific">Paraburkholderia hiiakae</name>
    <dbReference type="NCBI Taxonomy" id="1081782"/>
    <lineage>
        <taxon>Bacteria</taxon>
        <taxon>Pseudomonadati</taxon>
        <taxon>Pseudomonadota</taxon>
        <taxon>Betaproteobacteria</taxon>
        <taxon>Burkholderiales</taxon>
        <taxon>Burkholderiaceae</taxon>
        <taxon>Paraburkholderia</taxon>
    </lineage>
</organism>
<dbReference type="Proteomes" id="UP000656319">
    <property type="component" value="Unassembled WGS sequence"/>
</dbReference>
<comment type="caution">
    <text evidence="1">The sequence shown here is derived from an EMBL/GenBank/DDBJ whole genome shotgun (WGS) entry which is preliminary data.</text>
</comment>
<accession>A0ABM8NXY6</accession>
<sequence length="38" mass="4133">MSAIYGLRKRSQSDGLDVIQIDRSAPIINNAAIQAMSQ</sequence>
<proteinExistence type="predicted"/>
<evidence type="ECO:0000313" key="1">
    <source>
        <dbReference type="EMBL" id="CAD6548650.1"/>
    </source>
</evidence>
<gene>
    <name evidence="1" type="ORF">LMG27952_04763</name>
</gene>
<protein>
    <submittedName>
        <fullName evidence="1">Uncharacterized protein</fullName>
    </submittedName>
</protein>
<dbReference type="EMBL" id="CAJHCQ010000013">
    <property type="protein sequence ID" value="CAD6548650.1"/>
    <property type="molecule type" value="Genomic_DNA"/>
</dbReference>
<reference evidence="1 2" key="1">
    <citation type="submission" date="2020-10" db="EMBL/GenBank/DDBJ databases">
        <authorList>
            <person name="Peeters C."/>
        </authorList>
    </citation>
    <scope>NUCLEOTIDE SEQUENCE [LARGE SCALE GENOMIC DNA]</scope>
    <source>
        <strain evidence="1 2">LMG 27952</strain>
    </source>
</reference>
<evidence type="ECO:0000313" key="2">
    <source>
        <dbReference type="Proteomes" id="UP000656319"/>
    </source>
</evidence>
<name>A0ABM8NXY6_9BURK</name>